<comment type="caution">
    <text evidence="11">The sequence shown here is derived from an EMBL/GenBank/DDBJ whole genome shotgun (WGS) entry which is preliminary data.</text>
</comment>
<keyword evidence="7" id="KW-0472">Membrane</keyword>
<evidence type="ECO:0000256" key="6">
    <source>
        <dbReference type="ARBA" id="ARBA00023043"/>
    </source>
</evidence>
<keyword evidence="5" id="KW-0677">Repeat</keyword>
<feature type="compositionally biased region" description="Low complexity" evidence="8">
    <location>
        <begin position="1201"/>
        <end position="1212"/>
    </location>
</feature>
<dbReference type="PANTHER" id="PTHR24123">
    <property type="entry name" value="ANKYRIN REPEAT-CONTAINING"/>
    <property type="match status" value="1"/>
</dbReference>
<evidence type="ECO:0000256" key="5">
    <source>
        <dbReference type="ARBA" id="ARBA00022737"/>
    </source>
</evidence>
<dbReference type="PROSITE" id="PS50017">
    <property type="entry name" value="DEATH_DOMAIN"/>
    <property type="match status" value="1"/>
</dbReference>
<dbReference type="Pfam" id="PF00791">
    <property type="entry name" value="ZU5"/>
    <property type="match status" value="1"/>
</dbReference>
<feature type="compositionally biased region" description="Polar residues" evidence="8">
    <location>
        <begin position="1168"/>
        <end position="1188"/>
    </location>
</feature>
<dbReference type="EMBL" id="WJQU01001616">
    <property type="protein sequence ID" value="KAJ6633857.1"/>
    <property type="molecule type" value="Genomic_DNA"/>
</dbReference>
<keyword evidence="6" id="KW-0040">ANK repeat</keyword>
<dbReference type="GO" id="GO:0007165">
    <property type="term" value="P:signal transduction"/>
    <property type="evidence" value="ECO:0007669"/>
    <property type="project" value="InterPro"/>
</dbReference>
<evidence type="ECO:0000256" key="8">
    <source>
        <dbReference type="SAM" id="MobiDB-lite"/>
    </source>
</evidence>
<dbReference type="InterPro" id="IPR000906">
    <property type="entry name" value="ZU5_dom"/>
</dbReference>
<dbReference type="GO" id="GO:0005737">
    <property type="term" value="C:cytoplasm"/>
    <property type="evidence" value="ECO:0007669"/>
    <property type="project" value="UniProtKB-SubCell"/>
</dbReference>
<dbReference type="Pfam" id="PF17809">
    <property type="entry name" value="UPA_2"/>
    <property type="match status" value="1"/>
</dbReference>
<feature type="domain" description="ZU5" evidence="10">
    <location>
        <begin position="77"/>
        <end position="234"/>
    </location>
</feature>
<dbReference type="FunFam" id="2.60.220.30:FF:000009">
    <property type="entry name" value="Ankyrin 2, isoform G"/>
    <property type="match status" value="1"/>
</dbReference>
<evidence type="ECO:0000313" key="11">
    <source>
        <dbReference type="EMBL" id="KAJ6633857.1"/>
    </source>
</evidence>
<protein>
    <submittedName>
        <fullName evidence="11">Ankyrin-3</fullName>
    </submittedName>
</protein>
<keyword evidence="12" id="KW-1185">Reference proteome</keyword>
<sequence>MSDQQQYKYMTVDDIKGLDDNIRLDTSHDDKADKAAVNEYITQLQSASVVDSAVNSMYMPKVIDNIDIIRQPVHVGFLVSFLVDARGGAMRGCRHSGVRVIVPPRSASQPTRITCRYVKPQRIPNPPPLMEGEALVSRILELTPVGAKFLGPVILEVPHFASLRDKEREIIILRSDNGETWREHTLYDSEEAIQDVLNESFEAGELTQLEDLHTNRIIRVVTHDFPHFFAIVSRIRQEVHAIGPDGGTVSSVAVPLVQAVFPANALTKKIRVGLQAQPIDSSNAANLLGTRGVAVSPVVTVEPRRRKFHKAITLSMPAPRAHTQGMINQYSGNAPTLRLLCSITGGQNRAVWEDVTGSTPLTFVKDCVSFTTTVSARFWLMDCRNITEACKMATELYTHMAYVPFMVKFVVFAKRIDVNEAKLSVFCMTDDKEDKTLEQQEHFIEVAKSRDVEVLEGRPVYLEFAGNLIPIMKSGDQLQLEFNAFKENRLTFVVKIKDGENAGRISFMDEPKVAKGEASLTPICTLNIAIPEKVFEDDMNSDCEARSFDKNYRVMLNGGFKVNEIHKADIRLSDICNLLGTDWVKLAEALDVPNDDVELIKSEYPDKPSHQAMVLLRLWLRQSGKQATGNNLEQALHRIDRSDIVDKCIFNLELVTDEMEKAVAKMQLDQSGFDNLKDELGPSRDTSLKRNIVFSMPDNDDRDDLTNGEADRNSDDIEALQRVRDESINLGISSTNHSLTGNETPPPSPAEFGLSNDHRLPLESTNNKVPPTAEAESNDLTLQFENSQGLPSDDLSDMNATSTANVLDRSDEQSLNSIQQNIADIVAEAERHVNEEIKPRQDSVSDVLDEFDRQLETKVAEATEDLQQQKVTFSDEPETLSNITKNFIQMESTPNEKVVTTTTTTKIESRIPISSKSSTPIKVKTIKKHSKVNRDIVKPPQPIRPAVNDIEWDLPAASGKDDDEQITEISTLNLEDVGPNDSESFAPVIISPSDDYSGEIDEVILVQTADDDLLDSETIDKSDESVPHYVTTKTTTQTIVGDNGEQYTITTEEKFSNDDRKHREIPEIPEIIVREHLQQESQPISSEDLPTMSLSLNSESDSESHGRDGATGEFKKSVNASASPMRGVGDKTFGSSSGSDVALHEAGAESSDDDPGAFAKAGADELNMRSQTDFNYQSNEQPSTFTHQTIEEFNDPQNNATVRTVTTTTTVKTTKHNINDPSETADQSKQRSSQQKQYEINDETTNNDHELRESMQQIVDKFMQEERRKP</sequence>
<dbReference type="Gene3D" id="2.60.220.30">
    <property type="match status" value="2"/>
</dbReference>
<dbReference type="SUPFAM" id="SSF47986">
    <property type="entry name" value="DEATH domain"/>
    <property type="match status" value="1"/>
</dbReference>
<dbReference type="InterPro" id="IPR040745">
    <property type="entry name" value="Ankyrin_UPA"/>
</dbReference>
<dbReference type="SMART" id="SM00218">
    <property type="entry name" value="ZU5"/>
    <property type="match status" value="1"/>
</dbReference>
<proteinExistence type="predicted"/>
<evidence type="ECO:0000313" key="12">
    <source>
        <dbReference type="Proteomes" id="UP001151699"/>
    </source>
</evidence>
<keyword evidence="4" id="KW-0597">Phosphoprotein</keyword>
<dbReference type="SMART" id="SM00005">
    <property type="entry name" value="DEATH"/>
    <property type="match status" value="1"/>
</dbReference>
<dbReference type="PANTHER" id="PTHR24123:SF141">
    <property type="entry name" value="ANKYRIN 2, ISOFORM U"/>
    <property type="match status" value="1"/>
</dbReference>
<dbReference type="InterPro" id="IPR000488">
    <property type="entry name" value="Death_dom"/>
</dbReference>
<dbReference type="Gene3D" id="2.60.40.2660">
    <property type="match status" value="1"/>
</dbReference>
<evidence type="ECO:0000256" key="2">
    <source>
        <dbReference type="ARBA" id="ARBA00004496"/>
    </source>
</evidence>
<dbReference type="InterPro" id="IPR011029">
    <property type="entry name" value="DEATH-like_dom_sf"/>
</dbReference>
<dbReference type="GO" id="GO:0016020">
    <property type="term" value="C:membrane"/>
    <property type="evidence" value="ECO:0007669"/>
    <property type="project" value="UniProtKB-SubCell"/>
</dbReference>
<evidence type="ECO:0000256" key="7">
    <source>
        <dbReference type="ARBA" id="ARBA00023136"/>
    </source>
</evidence>
<keyword evidence="3" id="KW-0963">Cytoplasm</keyword>
<gene>
    <name evidence="11" type="primary">Ank3_0</name>
    <name evidence="11" type="ORF">Bhyg_15560</name>
</gene>
<name>A0A9Q0MLP5_9DIPT</name>
<feature type="region of interest" description="Disordered" evidence="8">
    <location>
        <begin position="1080"/>
        <end position="1250"/>
    </location>
</feature>
<reference evidence="11" key="1">
    <citation type="submission" date="2022-07" db="EMBL/GenBank/DDBJ databases">
        <authorList>
            <person name="Trinca V."/>
            <person name="Uliana J.V.C."/>
            <person name="Torres T.T."/>
            <person name="Ward R.J."/>
            <person name="Monesi N."/>
        </authorList>
    </citation>
    <scope>NUCLEOTIDE SEQUENCE</scope>
    <source>
        <strain evidence="11">HSMRA1968</strain>
        <tissue evidence="11">Whole embryos</tissue>
    </source>
</reference>
<feature type="compositionally biased region" description="Basic and acidic residues" evidence="8">
    <location>
        <begin position="1102"/>
        <end position="1116"/>
    </location>
</feature>
<dbReference type="AlphaFoldDB" id="A0A9Q0MLP5"/>
<evidence type="ECO:0000259" key="10">
    <source>
        <dbReference type="PROSITE" id="PS51145"/>
    </source>
</evidence>
<dbReference type="OrthoDB" id="20872at2759"/>
<dbReference type="Proteomes" id="UP001151699">
    <property type="component" value="Unassembled WGS sequence"/>
</dbReference>
<dbReference type="InterPro" id="IPR051165">
    <property type="entry name" value="Multifunctional_ANK_Repeat"/>
</dbReference>
<dbReference type="Gene3D" id="1.10.533.10">
    <property type="entry name" value="Death Domain, Fas"/>
    <property type="match status" value="1"/>
</dbReference>
<evidence type="ECO:0000256" key="3">
    <source>
        <dbReference type="ARBA" id="ARBA00022490"/>
    </source>
</evidence>
<comment type="subcellular location">
    <subcellularLocation>
        <location evidence="2">Cytoplasm</location>
    </subcellularLocation>
    <subcellularLocation>
        <location evidence="1">Membrane</location>
    </subcellularLocation>
</comment>
<feature type="region of interest" description="Disordered" evidence="8">
    <location>
        <begin position="673"/>
        <end position="716"/>
    </location>
</feature>
<dbReference type="CDD" id="cd08317">
    <property type="entry name" value="Death_ank"/>
    <property type="match status" value="1"/>
</dbReference>
<accession>A0A9Q0MLP5</accession>
<feature type="domain" description="ZU5" evidence="10">
    <location>
        <begin position="236"/>
        <end position="384"/>
    </location>
</feature>
<organism evidence="11 12">
    <name type="scientific">Pseudolycoriella hygida</name>
    <dbReference type="NCBI Taxonomy" id="35572"/>
    <lineage>
        <taxon>Eukaryota</taxon>
        <taxon>Metazoa</taxon>
        <taxon>Ecdysozoa</taxon>
        <taxon>Arthropoda</taxon>
        <taxon>Hexapoda</taxon>
        <taxon>Insecta</taxon>
        <taxon>Pterygota</taxon>
        <taxon>Neoptera</taxon>
        <taxon>Endopterygota</taxon>
        <taxon>Diptera</taxon>
        <taxon>Nematocera</taxon>
        <taxon>Sciaroidea</taxon>
        <taxon>Sciaridae</taxon>
        <taxon>Pseudolycoriella</taxon>
    </lineage>
</organism>
<feature type="compositionally biased region" description="Polar residues" evidence="8">
    <location>
        <begin position="732"/>
        <end position="743"/>
    </location>
</feature>
<dbReference type="Pfam" id="PF00531">
    <property type="entry name" value="Death"/>
    <property type="match status" value="1"/>
</dbReference>
<evidence type="ECO:0000259" key="9">
    <source>
        <dbReference type="PROSITE" id="PS50017"/>
    </source>
</evidence>
<feature type="compositionally biased region" description="Basic and acidic residues" evidence="8">
    <location>
        <begin position="675"/>
        <end position="688"/>
    </location>
</feature>
<feature type="domain" description="Death" evidence="9">
    <location>
        <begin position="568"/>
        <end position="646"/>
    </location>
</feature>
<evidence type="ECO:0000256" key="1">
    <source>
        <dbReference type="ARBA" id="ARBA00004370"/>
    </source>
</evidence>
<dbReference type="PROSITE" id="PS51145">
    <property type="entry name" value="ZU5"/>
    <property type="match status" value="2"/>
</dbReference>
<feature type="region of interest" description="Disordered" evidence="8">
    <location>
        <begin position="732"/>
        <end position="775"/>
    </location>
</feature>
<feature type="non-terminal residue" evidence="11">
    <location>
        <position position="1270"/>
    </location>
</feature>
<evidence type="ECO:0000256" key="4">
    <source>
        <dbReference type="ARBA" id="ARBA00022553"/>
    </source>
</evidence>